<feature type="transmembrane region" description="Helical" evidence="1">
    <location>
        <begin position="72"/>
        <end position="90"/>
    </location>
</feature>
<protein>
    <recommendedName>
        <fullName evidence="3">DUF2177 family protein</fullName>
    </recommendedName>
</protein>
<keyword evidence="1" id="KW-0812">Transmembrane</keyword>
<dbReference type="EMBL" id="MN739201">
    <property type="protein sequence ID" value="QHS93205.1"/>
    <property type="molecule type" value="Genomic_DNA"/>
</dbReference>
<keyword evidence="1" id="KW-1133">Transmembrane helix</keyword>
<name>A0A6C0BLF3_9ZZZZ</name>
<dbReference type="AlphaFoldDB" id="A0A6C0BLF3"/>
<evidence type="ECO:0000313" key="2">
    <source>
        <dbReference type="EMBL" id="QHS93205.1"/>
    </source>
</evidence>
<keyword evidence="1" id="KW-0472">Membrane</keyword>
<proteinExistence type="predicted"/>
<sequence>MSLLLNALKSGTLFTLFDALYLGVLRRQYHVDYFRQNINQGQPFHRRFLPLALLTWFLLGLGVELFANSPNVFEAALQGAALGFVIYGVYDLTNLATVDGWTPSFAIQDTLWGTLLTGTVAAISAWTRIN</sequence>
<organism evidence="2">
    <name type="scientific">viral metagenome</name>
    <dbReference type="NCBI Taxonomy" id="1070528"/>
    <lineage>
        <taxon>unclassified sequences</taxon>
        <taxon>metagenomes</taxon>
        <taxon>organismal metagenomes</taxon>
    </lineage>
</organism>
<accession>A0A6C0BLF3</accession>
<dbReference type="InterPro" id="IPR018687">
    <property type="entry name" value="DUF2177_membr"/>
</dbReference>
<evidence type="ECO:0000256" key="1">
    <source>
        <dbReference type="SAM" id="Phobius"/>
    </source>
</evidence>
<reference evidence="2" key="1">
    <citation type="journal article" date="2020" name="Nature">
        <title>Giant virus diversity and host interactions through global metagenomics.</title>
        <authorList>
            <person name="Schulz F."/>
            <person name="Roux S."/>
            <person name="Paez-Espino D."/>
            <person name="Jungbluth S."/>
            <person name="Walsh D.A."/>
            <person name="Denef V.J."/>
            <person name="McMahon K.D."/>
            <person name="Konstantinidis K.T."/>
            <person name="Eloe-Fadrosh E.A."/>
            <person name="Kyrpides N.C."/>
            <person name="Woyke T."/>
        </authorList>
    </citation>
    <scope>NUCLEOTIDE SEQUENCE</scope>
    <source>
        <strain evidence="2">GVMAG-M-3300017989-17</strain>
    </source>
</reference>
<dbReference type="Pfam" id="PF09945">
    <property type="entry name" value="DUF2177"/>
    <property type="match status" value="1"/>
</dbReference>
<feature type="transmembrane region" description="Helical" evidence="1">
    <location>
        <begin position="110"/>
        <end position="129"/>
    </location>
</feature>
<evidence type="ECO:0008006" key="3">
    <source>
        <dbReference type="Google" id="ProtNLM"/>
    </source>
</evidence>
<feature type="transmembrane region" description="Helical" evidence="1">
    <location>
        <begin position="48"/>
        <end position="67"/>
    </location>
</feature>